<evidence type="ECO:0000259" key="15">
    <source>
        <dbReference type="PROSITE" id="PS51462"/>
    </source>
</evidence>
<evidence type="ECO:0000256" key="9">
    <source>
        <dbReference type="ARBA" id="ARBA00030162"/>
    </source>
</evidence>
<dbReference type="InterPro" id="IPR009288">
    <property type="entry name" value="AIG2-like_dom"/>
</dbReference>
<dbReference type="OrthoDB" id="5292471at2"/>
<evidence type="ECO:0000256" key="10">
    <source>
        <dbReference type="ARBA" id="ARBA00030308"/>
    </source>
</evidence>
<feature type="short sequence motif" description="Nudix box" evidence="14">
    <location>
        <begin position="265"/>
        <end position="287"/>
    </location>
</feature>
<dbReference type="GO" id="GO:0019693">
    <property type="term" value="P:ribose phosphate metabolic process"/>
    <property type="evidence" value="ECO:0007669"/>
    <property type="project" value="TreeGrafter"/>
</dbReference>
<evidence type="ECO:0000256" key="1">
    <source>
        <dbReference type="ARBA" id="ARBA00001946"/>
    </source>
</evidence>
<dbReference type="Gene3D" id="3.90.79.10">
    <property type="entry name" value="Nucleoside Triphosphate Pyrophosphohydrolase"/>
    <property type="match status" value="1"/>
</dbReference>
<name>A0A238LIY8_9RHOB</name>
<comment type="similarity">
    <text evidence="2">Belongs to the Nudix hydrolase family. NudF subfamily.</text>
</comment>
<dbReference type="EC" id="3.6.1.13" evidence="3"/>
<evidence type="ECO:0000256" key="3">
    <source>
        <dbReference type="ARBA" id="ARBA00012453"/>
    </source>
</evidence>
<evidence type="ECO:0000256" key="6">
    <source>
        <dbReference type="ARBA" id="ARBA00022801"/>
    </source>
</evidence>
<accession>A0A238LIY8</accession>
<protein>
    <recommendedName>
        <fullName evidence="4">ADP-ribose pyrophosphatase</fullName>
        <ecNumber evidence="3">3.6.1.13</ecNumber>
    </recommendedName>
    <alternativeName>
        <fullName evidence="9">ADP-ribose diphosphatase</fullName>
    </alternativeName>
    <alternativeName>
        <fullName evidence="11">ADP-ribose phosphohydrolase</fullName>
    </alternativeName>
    <alternativeName>
        <fullName evidence="10">Adenosine diphosphoribose pyrophosphatase</fullName>
    </alternativeName>
</protein>
<dbReference type="Proteomes" id="UP000201613">
    <property type="component" value="Unassembled WGS sequence"/>
</dbReference>
<dbReference type="InterPro" id="IPR036568">
    <property type="entry name" value="GGCT-like_sf"/>
</dbReference>
<dbReference type="InterPro" id="IPR013024">
    <property type="entry name" value="GGCT-like"/>
</dbReference>
<dbReference type="GO" id="GO:0019144">
    <property type="term" value="F:ADP-sugar diphosphatase activity"/>
    <property type="evidence" value="ECO:0007669"/>
    <property type="project" value="TreeGrafter"/>
</dbReference>
<dbReference type="SUPFAM" id="SSF110857">
    <property type="entry name" value="Gamma-glutamyl cyclotransferase-like"/>
    <property type="match status" value="1"/>
</dbReference>
<dbReference type="Gene3D" id="3.10.490.10">
    <property type="entry name" value="Gamma-glutamyl cyclotransferase-like"/>
    <property type="match status" value="1"/>
</dbReference>
<dbReference type="PROSITE" id="PS51462">
    <property type="entry name" value="NUDIX"/>
    <property type="match status" value="1"/>
</dbReference>
<dbReference type="PROSITE" id="PS00893">
    <property type="entry name" value="NUDIX_BOX"/>
    <property type="match status" value="1"/>
</dbReference>
<keyword evidence="17" id="KW-1185">Reference proteome</keyword>
<evidence type="ECO:0000313" key="16">
    <source>
        <dbReference type="EMBL" id="SMY09588.1"/>
    </source>
</evidence>
<reference evidence="16 17" key="1">
    <citation type="submission" date="2017-05" db="EMBL/GenBank/DDBJ databases">
        <authorList>
            <person name="Song R."/>
            <person name="Chenine A.L."/>
            <person name="Ruprecht R.M."/>
        </authorList>
    </citation>
    <scope>NUCLEOTIDE SEQUENCE [LARGE SCALE GENOMIC DNA]</scope>
    <source>
        <strain evidence="16 17">CECT 8899</strain>
    </source>
</reference>
<dbReference type="PANTHER" id="PTHR11839">
    <property type="entry name" value="UDP/ADP-SUGAR PYROPHOSPHATASE"/>
    <property type="match status" value="1"/>
</dbReference>
<dbReference type="GO" id="GO:0046872">
    <property type="term" value="F:metal ion binding"/>
    <property type="evidence" value="ECO:0007669"/>
    <property type="project" value="UniProtKB-KW"/>
</dbReference>
<dbReference type="InterPro" id="IPR020084">
    <property type="entry name" value="NUDIX_hydrolase_CS"/>
</dbReference>
<organism evidence="16 17">
    <name type="scientific">Flavimaricola marinus</name>
    <dbReference type="NCBI Taxonomy" id="1819565"/>
    <lineage>
        <taxon>Bacteria</taxon>
        <taxon>Pseudomonadati</taxon>
        <taxon>Pseudomonadota</taxon>
        <taxon>Alphaproteobacteria</taxon>
        <taxon>Rhodobacterales</taxon>
        <taxon>Paracoccaceae</taxon>
        <taxon>Flavimaricola</taxon>
    </lineage>
</organism>
<feature type="domain" description="Nudix hydrolase" evidence="15">
    <location>
        <begin position="222"/>
        <end position="362"/>
    </location>
</feature>
<keyword evidence="5 13" id="KW-0479">Metal-binding</keyword>
<dbReference type="InterPro" id="IPR004385">
    <property type="entry name" value="NDP_pyrophosphatase"/>
</dbReference>
<dbReference type="InterPro" id="IPR000086">
    <property type="entry name" value="NUDIX_hydrolase_dom"/>
</dbReference>
<dbReference type="NCBIfam" id="TIGR00052">
    <property type="entry name" value="nudix-type nucleoside diphosphatase, YffH/AdpP family"/>
    <property type="match status" value="1"/>
</dbReference>
<evidence type="ECO:0000256" key="11">
    <source>
        <dbReference type="ARBA" id="ARBA00033056"/>
    </source>
</evidence>
<proteinExistence type="inferred from homology"/>
<dbReference type="PANTHER" id="PTHR11839:SF5">
    <property type="entry name" value="ADP-RIBOSE PYROPHOSPHATASE"/>
    <property type="match status" value="1"/>
</dbReference>
<sequence>MHLFVYGTLCHRPLFDVVAGPADGLSPTVQPARLAGHAVDQVAGSALPMIIERHDAVAQGNLWSGLSAAQRARLDLYEVAFGYDLRVVTVLSASGEQVQAEAYFPPEDHRPAGKVWSLAEWERSQARAAILTAQEMDNHAPPLTGPELFRQWKMMQGRAEAKVRAGQGAAAASLRYDAYPQDFDVSLRAPLSGDFFKLAQVTIQHRTFAGQNSGPLPREVLVGCDAALVLPYDTVRDRVLLVEQFRTGPAVRHDSNPWSLEPVAGIVDPGESPEEAALRETGEEAGLSLTGLEKMFSIYPSPGSSTDHFHCFAGFADLDSLETGFGGLEHEAEDLRLHVLSLDDALALLDTGEINAGPLVAMLLWLARKRASGWQ</sequence>
<evidence type="ECO:0000256" key="8">
    <source>
        <dbReference type="ARBA" id="ARBA00025164"/>
    </source>
</evidence>
<evidence type="ECO:0000256" key="4">
    <source>
        <dbReference type="ARBA" id="ARBA00013297"/>
    </source>
</evidence>
<keyword evidence="6 16" id="KW-0378">Hydrolase</keyword>
<feature type="binding site" evidence="13">
    <location>
        <position position="284"/>
    </location>
    <ligand>
        <name>Mg(2+)</name>
        <dbReference type="ChEBI" id="CHEBI:18420"/>
        <label>1</label>
    </ligand>
</feature>
<dbReference type="Pfam" id="PF06094">
    <property type="entry name" value="GGACT"/>
    <property type="match status" value="1"/>
</dbReference>
<comment type="catalytic activity">
    <reaction evidence="12">
        <text>ADP-D-ribose + H2O = D-ribose 5-phosphate + AMP + 2 H(+)</text>
        <dbReference type="Rhea" id="RHEA:10412"/>
        <dbReference type="ChEBI" id="CHEBI:15377"/>
        <dbReference type="ChEBI" id="CHEBI:15378"/>
        <dbReference type="ChEBI" id="CHEBI:57967"/>
        <dbReference type="ChEBI" id="CHEBI:78346"/>
        <dbReference type="ChEBI" id="CHEBI:456215"/>
        <dbReference type="EC" id="3.6.1.13"/>
    </reaction>
</comment>
<comment type="function">
    <text evidence="8">Acts on ADP-mannose and ADP-glucose as well as ADP-ribose. Prevents glycogen biosynthesis. The reaction catalyzed by this enzyme is a limiting step of the gluconeogenic process.</text>
</comment>
<evidence type="ECO:0000256" key="5">
    <source>
        <dbReference type="ARBA" id="ARBA00022723"/>
    </source>
</evidence>
<evidence type="ECO:0000256" key="2">
    <source>
        <dbReference type="ARBA" id="ARBA00007482"/>
    </source>
</evidence>
<evidence type="ECO:0000256" key="14">
    <source>
        <dbReference type="PIRSR" id="PIRSR604385-3"/>
    </source>
</evidence>
<dbReference type="InterPro" id="IPR015797">
    <property type="entry name" value="NUDIX_hydrolase-like_dom_sf"/>
</dbReference>
<dbReference type="SUPFAM" id="SSF55811">
    <property type="entry name" value="Nudix"/>
    <property type="match status" value="1"/>
</dbReference>
<dbReference type="CDD" id="cd24155">
    <property type="entry name" value="NUDIX_ADPRase"/>
    <property type="match status" value="1"/>
</dbReference>
<dbReference type="CDD" id="cd06661">
    <property type="entry name" value="GGCT_like"/>
    <property type="match status" value="1"/>
</dbReference>
<evidence type="ECO:0000313" key="17">
    <source>
        <dbReference type="Proteomes" id="UP000201613"/>
    </source>
</evidence>
<dbReference type="AlphaFoldDB" id="A0A238LIY8"/>
<evidence type="ECO:0000256" key="13">
    <source>
        <dbReference type="PIRSR" id="PIRSR604385-2"/>
    </source>
</evidence>
<keyword evidence="7 13" id="KW-0460">Magnesium</keyword>
<evidence type="ECO:0000256" key="7">
    <source>
        <dbReference type="ARBA" id="ARBA00022842"/>
    </source>
</evidence>
<dbReference type="RefSeq" id="WP_093993775.1">
    <property type="nucleotide sequence ID" value="NZ_FXZK01000011.1"/>
</dbReference>
<comment type="cofactor">
    <cofactor evidence="1 13">
        <name>Mg(2+)</name>
        <dbReference type="ChEBI" id="CHEBI:18420"/>
    </cofactor>
</comment>
<dbReference type="GO" id="GO:0006753">
    <property type="term" value="P:nucleoside phosphate metabolic process"/>
    <property type="evidence" value="ECO:0007669"/>
    <property type="project" value="TreeGrafter"/>
</dbReference>
<dbReference type="GO" id="GO:0005829">
    <property type="term" value="C:cytosol"/>
    <property type="evidence" value="ECO:0007669"/>
    <property type="project" value="TreeGrafter"/>
</dbReference>
<feature type="binding site" evidence="13">
    <location>
        <position position="333"/>
    </location>
    <ligand>
        <name>Mg(2+)</name>
        <dbReference type="ChEBI" id="CHEBI:18420"/>
        <label>1</label>
    </ligand>
</feature>
<dbReference type="GO" id="GO:0047631">
    <property type="term" value="F:ADP-ribose diphosphatase activity"/>
    <property type="evidence" value="ECO:0007669"/>
    <property type="project" value="UniProtKB-EC"/>
</dbReference>
<feature type="binding site" evidence="13">
    <location>
        <position position="264"/>
    </location>
    <ligand>
        <name>Mg(2+)</name>
        <dbReference type="ChEBI" id="CHEBI:18420"/>
        <label>1</label>
    </ligand>
</feature>
<feature type="binding site" evidence="13">
    <location>
        <position position="280"/>
    </location>
    <ligand>
        <name>Mg(2+)</name>
        <dbReference type="ChEBI" id="CHEBI:18420"/>
        <label>1</label>
    </ligand>
</feature>
<gene>
    <name evidence="16" type="primary">nudF</name>
    <name evidence="16" type="ORF">LOM8899_03757</name>
</gene>
<dbReference type="Pfam" id="PF00293">
    <property type="entry name" value="NUDIX"/>
    <property type="match status" value="1"/>
</dbReference>
<dbReference type="EMBL" id="FXZK01000011">
    <property type="protein sequence ID" value="SMY09588.1"/>
    <property type="molecule type" value="Genomic_DNA"/>
</dbReference>
<evidence type="ECO:0000256" key="12">
    <source>
        <dbReference type="ARBA" id="ARBA00049546"/>
    </source>
</evidence>